<evidence type="ECO:0000259" key="1">
    <source>
        <dbReference type="PROSITE" id="PS50846"/>
    </source>
</evidence>
<accession>A0A9P2LM41</accession>
<dbReference type="GeneID" id="66318793"/>
<dbReference type="EMBL" id="ACSJ01000001">
    <property type="protein sequence ID" value="EES92199.1"/>
    <property type="molecule type" value="Genomic_DNA"/>
</dbReference>
<dbReference type="GO" id="GO:0046872">
    <property type="term" value="F:metal ion binding"/>
    <property type="evidence" value="ECO:0007669"/>
    <property type="project" value="InterPro"/>
</dbReference>
<dbReference type="InterPro" id="IPR006121">
    <property type="entry name" value="HMA_dom"/>
</dbReference>
<name>A0A9P2LM41_CLOBO</name>
<sequence>MKAVINVSSIRSQKDVSSITRTLGSKEGIIACYIKKESGKVDIVYDDYFISIDEIKELLEDMGYTII</sequence>
<dbReference type="SUPFAM" id="SSF55008">
    <property type="entry name" value="HMA, heavy metal-associated domain"/>
    <property type="match status" value="1"/>
</dbReference>
<protein>
    <submittedName>
        <fullName evidence="2">Conserved domain protein</fullName>
    </submittedName>
</protein>
<dbReference type="InterPro" id="IPR036163">
    <property type="entry name" value="HMA_dom_sf"/>
</dbReference>
<feature type="domain" description="HMA" evidence="1">
    <location>
        <begin position="1"/>
        <end position="67"/>
    </location>
</feature>
<evidence type="ECO:0000313" key="3">
    <source>
        <dbReference type="Proteomes" id="UP000006160"/>
    </source>
</evidence>
<comment type="caution">
    <text evidence="2">The sequence shown here is derived from an EMBL/GenBank/DDBJ whole genome shotgun (WGS) entry which is preliminary data.</text>
</comment>
<dbReference type="PROSITE" id="PS50846">
    <property type="entry name" value="HMA_2"/>
    <property type="match status" value="1"/>
</dbReference>
<dbReference type="Gene3D" id="3.30.70.100">
    <property type="match status" value="1"/>
</dbReference>
<proteinExistence type="predicted"/>
<organism evidence="2 3">
    <name type="scientific">Clostridium botulinum D str. 1873</name>
    <dbReference type="NCBI Taxonomy" id="592027"/>
    <lineage>
        <taxon>Bacteria</taxon>
        <taxon>Bacillati</taxon>
        <taxon>Bacillota</taxon>
        <taxon>Clostridia</taxon>
        <taxon>Eubacteriales</taxon>
        <taxon>Clostridiaceae</taxon>
        <taxon>Clostridium</taxon>
    </lineage>
</organism>
<reference evidence="2 3" key="1">
    <citation type="submission" date="2009-10" db="EMBL/GenBank/DDBJ databases">
        <authorList>
            <person name="Shrivastava S."/>
            <person name="Brinkac L.B."/>
            <person name="Brown J.L."/>
            <person name="Bruce D.B."/>
            <person name="Detter C."/>
            <person name="Green L.D."/>
            <person name="Munk C.A."/>
            <person name="Rogers Y.C."/>
            <person name="Tapia R."/>
            <person name="Saunders E.S."/>
            <person name="Sims D.R."/>
            <person name="Smith L.A."/>
            <person name="Smith T.J."/>
            <person name="Sutton G."/>
            <person name="Brettin T."/>
        </authorList>
    </citation>
    <scope>NUCLEOTIDE SEQUENCE [LARGE SCALE GENOMIC DNA]</scope>
    <source>
        <strain evidence="3">D str. 1873</strain>
    </source>
</reference>
<dbReference type="RefSeq" id="WP_003379726.1">
    <property type="nucleotide sequence ID" value="NZ_ACSJ01000001.1"/>
</dbReference>
<dbReference type="Proteomes" id="UP000006160">
    <property type="component" value="Unassembled WGS sequence"/>
</dbReference>
<dbReference type="AlphaFoldDB" id="A0A9P2LM41"/>
<evidence type="ECO:0000313" key="2">
    <source>
        <dbReference type="EMBL" id="EES92199.1"/>
    </source>
</evidence>
<gene>
    <name evidence="2" type="ORF">CLG_B0119</name>
</gene>